<dbReference type="SUPFAM" id="SSF52540">
    <property type="entry name" value="P-loop containing nucleoside triphosphate hydrolases"/>
    <property type="match status" value="1"/>
</dbReference>
<protein>
    <submittedName>
        <fullName evidence="2">Uncharacterized protein</fullName>
    </submittedName>
</protein>
<proteinExistence type="predicted"/>
<accession>A0AA36IYD3</accession>
<dbReference type="EMBL" id="CAUJNA010003057">
    <property type="protein sequence ID" value="CAJ1395109.1"/>
    <property type="molecule type" value="Genomic_DNA"/>
</dbReference>
<evidence type="ECO:0000313" key="3">
    <source>
        <dbReference type="Proteomes" id="UP001178507"/>
    </source>
</evidence>
<keyword evidence="3" id="KW-1185">Reference proteome</keyword>
<evidence type="ECO:0000256" key="1">
    <source>
        <dbReference type="SAM" id="MobiDB-lite"/>
    </source>
</evidence>
<sequence>MGNDDLDLDGNWAVEKKRKRKASPSVPKTAPAKGVLRAVLASEQLPRSATKKQLRLWAKTRLGTAWVAEAKAKKLTPIEAKELRPLGSWFLPVPPQLRVAQLPGLEGCQRLQGLGSERPGAGCVGALVLCSSVERVFALKAELDAVCPQKALALAKHGGGRLSDQLSRQAKALAAGAALAVATPARLNRLVAEGHLDPARISLVILDLAKDKKQRDVLTLQEARGDFFQLLRGQLLPLLPKAKKGTGLALLLCGAGAASAAEGDK</sequence>
<gene>
    <name evidence="2" type="ORF">EVOR1521_LOCUS19622</name>
</gene>
<dbReference type="GO" id="GO:0005634">
    <property type="term" value="C:nucleus"/>
    <property type="evidence" value="ECO:0007669"/>
    <property type="project" value="TreeGrafter"/>
</dbReference>
<evidence type="ECO:0000313" key="2">
    <source>
        <dbReference type="EMBL" id="CAJ1395109.1"/>
    </source>
</evidence>
<dbReference type="InterPro" id="IPR032704">
    <property type="entry name" value="Cms1"/>
</dbReference>
<dbReference type="PANTHER" id="PTHR24030:SF0">
    <property type="entry name" value="PROTEIN CMSS1"/>
    <property type="match status" value="1"/>
</dbReference>
<reference evidence="2" key="1">
    <citation type="submission" date="2023-08" db="EMBL/GenBank/DDBJ databases">
        <authorList>
            <person name="Chen Y."/>
            <person name="Shah S."/>
            <person name="Dougan E. K."/>
            <person name="Thang M."/>
            <person name="Chan C."/>
        </authorList>
    </citation>
    <scope>NUCLEOTIDE SEQUENCE</scope>
</reference>
<feature type="region of interest" description="Disordered" evidence="1">
    <location>
        <begin position="1"/>
        <end position="30"/>
    </location>
</feature>
<name>A0AA36IYD3_9DINO</name>
<dbReference type="GO" id="GO:0030686">
    <property type="term" value="C:90S preribosome"/>
    <property type="evidence" value="ECO:0007669"/>
    <property type="project" value="TreeGrafter"/>
</dbReference>
<dbReference type="InterPro" id="IPR027417">
    <property type="entry name" value="P-loop_NTPase"/>
</dbReference>
<dbReference type="Proteomes" id="UP001178507">
    <property type="component" value="Unassembled WGS sequence"/>
</dbReference>
<dbReference type="PANTHER" id="PTHR24030">
    <property type="entry name" value="PROTEIN CMSS1"/>
    <property type="match status" value="1"/>
</dbReference>
<comment type="caution">
    <text evidence="2">The sequence shown here is derived from an EMBL/GenBank/DDBJ whole genome shotgun (WGS) entry which is preliminary data.</text>
</comment>
<organism evidence="2 3">
    <name type="scientific">Effrenium voratum</name>
    <dbReference type="NCBI Taxonomy" id="2562239"/>
    <lineage>
        <taxon>Eukaryota</taxon>
        <taxon>Sar</taxon>
        <taxon>Alveolata</taxon>
        <taxon>Dinophyceae</taxon>
        <taxon>Suessiales</taxon>
        <taxon>Symbiodiniaceae</taxon>
        <taxon>Effrenium</taxon>
    </lineage>
</organism>
<dbReference type="AlphaFoldDB" id="A0AA36IYD3"/>
<dbReference type="Gene3D" id="3.40.50.300">
    <property type="entry name" value="P-loop containing nucleotide triphosphate hydrolases"/>
    <property type="match status" value="1"/>
</dbReference>